<keyword evidence="5 7" id="KW-1133">Transmembrane helix</keyword>
<dbReference type="InterPro" id="IPR000515">
    <property type="entry name" value="MetI-like"/>
</dbReference>
<evidence type="ECO:0000256" key="4">
    <source>
        <dbReference type="ARBA" id="ARBA00022692"/>
    </source>
</evidence>
<feature type="transmembrane region" description="Helical" evidence="7">
    <location>
        <begin position="16"/>
        <end position="39"/>
    </location>
</feature>
<dbReference type="CDD" id="cd06261">
    <property type="entry name" value="TM_PBP2"/>
    <property type="match status" value="2"/>
</dbReference>
<keyword evidence="2 7" id="KW-0813">Transport</keyword>
<feature type="transmembrane region" description="Helical" evidence="7">
    <location>
        <begin position="370"/>
        <end position="391"/>
    </location>
</feature>
<comment type="similarity">
    <text evidence="7">Belongs to the binding-protein-dependent transport system permease family.</text>
</comment>
<evidence type="ECO:0000256" key="3">
    <source>
        <dbReference type="ARBA" id="ARBA00022475"/>
    </source>
</evidence>
<feature type="domain" description="ABC transmembrane type-1" evidence="8">
    <location>
        <begin position="334"/>
        <end position="540"/>
    </location>
</feature>
<keyword evidence="3" id="KW-1003">Cell membrane</keyword>
<dbReference type="GO" id="GO:0005886">
    <property type="term" value="C:plasma membrane"/>
    <property type="evidence" value="ECO:0007669"/>
    <property type="project" value="UniProtKB-SubCell"/>
</dbReference>
<feature type="transmembrane region" description="Helical" evidence="7">
    <location>
        <begin position="337"/>
        <end position="358"/>
    </location>
</feature>
<dbReference type="PANTHER" id="PTHR30183">
    <property type="entry name" value="MOLYBDENUM TRANSPORT SYSTEM PERMEASE PROTEIN MODB"/>
    <property type="match status" value="1"/>
</dbReference>
<evidence type="ECO:0000256" key="2">
    <source>
        <dbReference type="ARBA" id="ARBA00022448"/>
    </source>
</evidence>
<protein>
    <submittedName>
        <fullName evidence="9">Fe(3+) transport system permease protein FbpB</fullName>
    </submittedName>
</protein>
<dbReference type="Pfam" id="PF00528">
    <property type="entry name" value="BPD_transp_1"/>
    <property type="match status" value="2"/>
</dbReference>
<evidence type="ECO:0000256" key="6">
    <source>
        <dbReference type="ARBA" id="ARBA00023136"/>
    </source>
</evidence>
<feature type="transmembrane region" description="Helical" evidence="7">
    <location>
        <begin position="411"/>
        <end position="429"/>
    </location>
</feature>
<feature type="transmembrane region" description="Helical" evidence="7">
    <location>
        <begin position="246"/>
        <end position="268"/>
    </location>
</feature>
<dbReference type="PANTHER" id="PTHR30183:SF2">
    <property type="entry name" value="IRON UTILIZATION PROTEIN"/>
    <property type="match status" value="1"/>
</dbReference>
<feature type="transmembrane region" description="Helical" evidence="7">
    <location>
        <begin position="288"/>
        <end position="317"/>
    </location>
</feature>
<dbReference type="PROSITE" id="PS50928">
    <property type="entry name" value="ABC_TM1"/>
    <property type="match status" value="2"/>
</dbReference>
<keyword evidence="4 7" id="KW-0812">Transmembrane</keyword>
<feature type="transmembrane region" description="Helical" evidence="7">
    <location>
        <begin position="93"/>
        <end position="113"/>
    </location>
</feature>
<evidence type="ECO:0000256" key="7">
    <source>
        <dbReference type="RuleBase" id="RU363032"/>
    </source>
</evidence>
<dbReference type="FunFam" id="1.10.3720.10:FF:000088">
    <property type="entry name" value="Iron(III) ABC transporter, permease protein"/>
    <property type="match status" value="1"/>
</dbReference>
<sequence>MDNSAKHKNFFAKSTALIALLAVLGFFLLPIIALLFSAFEGSLHSLQHLWQTVFTDYLFNSLSLVFGTTALSLCFALPCAFLVSRYHFVGKTLLQWLLCLPLAIPAYLSAYLYTDFLDYPGIVQQSLRTWFDWQSKQDYWFPSIRSLGGACFILALSLYPYIFLLVRMALMEQGDNLQQSAKLLGASRWRVFYKITFALIRPAIAVGCALVAMETLGDFGTVAFFAIPSLTTAIYDTWLGFGDLQAAAQISLFMLGLLVLFISIERYARRQQRYYQRSGQRPAQTQRLNGLGWGLLLFSTLLIILAFFIPLFQLSYWSIIYFEQAWTADFWQYSQNSLLVSGLAMIICVCLALLMHFWARLRPTPLAKIVVRFSALGYAIPGTVLAIGLLIPFTFADHQLNRLLKWLDLPMLGLVFSGSIFALVSAYVIRFSAMALGSLETSLSQIPPSLDMAGRMLGYKSWGIWRKIHLPLMRKGIFTALLLVFIESMKELNASLLLRPFNFDTLATHVFTFTSDEQLERAALPALVLILVGIIPVLILTRSLLQSGKKA</sequence>
<evidence type="ECO:0000256" key="1">
    <source>
        <dbReference type="ARBA" id="ARBA00004651"/>
    </source>
</evidence>
<dbReference type="EMBL" id="UGSP01000001">
    <property type="protein sequence ID" value="SUB23088.1"/>
    <property type="molecule type" value="Genomic_DNA"/>
</dbReference>
<dbReference type="SUPFAM" id="SSF161098">
    <property type="entry name" value="MetI-like"/>
    <property type="match status" value="2"/>
</dbReference>
<reference evidence="9 10" key="1">
    <citation type="submission" date="2018-06" db="EMBL/GenBank/DDBJ databases">
        <authorList>
            <consortium name="Pathogen Informatics"/>
            <person name="Doyle S."/>
        </authorList>
    </citation>
    <scope>NUCLEOTIDE SEQUENCE [LARGE SCALE GENOMIC DNA]</scope>
    <source>
        <strain evidence="10">NCTC 11297</strain>
    </source>
</reference>
<evidence type="ECO:0000313" key="10">
    <source>
        <dbReference type="Proteomes" id="UP000255098"/>
    </source>
</evidence>
<dbReference type="Proteomes" id="UP000255098">
    <property type="component" value="Unassembled WGS sequence"/>
</dbReference>
<feature type="transmembrane region" description="Helical" evidence="7">
    <location>
        <begin position="59"/>
        <end position="81"/>
    </location>
</feature>
<feature type="transmembrane region" description="Helical" evidence="7">
    <location>
        <begin position="472"/>
        <end position="489"/>
    </location>
</feature>
<feature type="domain" description="ABC transmembrane type-1" evidence="8">
    <location>
        <begin position="58"/>
        <end position="263"/>
    </location>
</feature>
<dbReference type="GeneID" id="300132303"/>
<dbReference type="GO" id="GO:0055085">
    <property type="term" value="P:transmembrane transport"/>
    <property type="evidence" value="ECO:0007669"/>
    <property type="project" value="InterPro"/>
</dbReference>
<feature type="transmembrane region" description="Helical" evidence="7">
    <location>
        <begin position="191"/>
        <end position="213"/>
    </location>
</feature>
<dbReference type="AlphaFoldDB" id="A0A379AN08"/>
<evidence type="ECO:0000259" key="8">
    <source>
        <dbReference type="PROSITE" id="PS50928"/>
    </source>
</evidence>
<dbReference type="InterPro" id="IPR035906">
    <property type="entry name" value="MetI-like_sf"/>
</dbReference>
<keyword evidence="10" id="KW-1185">Reference proteome</keyword>
<evidence type="ECO:0000256" key="5">
    <source>
        <dbReference type="ARBA" id="ARBA00022989"/>
    </source>
</evidence>
<keyword evidence="6 7" id="KW-0472">Membrane</keyword>
<dbReference type="RefSeq" id="WP_115248555.1">
    <property type="nucleotide sequence ID" value="NZ_UGSP01000001.1"/>
</dbReference>
<name>A0A379AN08_AVIAV</name>
<evidence type="ECO:0000313" key="9">
    <source>
        <dbReference type="EMBL" id="SUB23088.1"/>
    </source>
</evidence>
<accession>A0A379AN08</accession>
<gene>
    <name evidence="9" type="primary">fbpB</name>
    <name evidence="9" type="ORF">NCTC11297_00075</name>
</gene>
<feature type="transmembrane region" description="Helical" evidence="7">
    <location>
        <begin position="147"/>
        <end position="170"/>
    </location>
</feature>
<comment type="subcellular location">
    <subcellularLocation>
        <location evidence="1 7">Cell membrane</location>
        <topology evidence="1 7">Multi-pass membrane protein</topology>
    </subcellularLocation>
</comment>
<organism evidence="9 10">
    <name type="scientific">Avibacterium avium</name>
    <name type="common">Pasteurella avium</name>
    <dbReference type="NCBI Taxonomy" id="751"/>
    <lineage>
        <taxon>Bacteria</taxon>
        <taxon>Pseudomonadati</taxon>
        <taxon>Pseudomonadota</taxon>
        <taxon>Gammaproteobacteria</taxon>
        <taxon>Pasteurellales</taxon>
        <taxon>Pasteurellaceae</taxon>
        <taxon>Avibacterium</taxon>
    </lineage>
</organism>
<dbReference type="Gene3D" id="1.10.3720.10">
    <property type="entry name" value="MetI-like"/>
    <property type="match status" value="2"/>
</dbReference>
<feature type="transmembrane region" description="Helical" evidence="7">
    <location>
        <begin position="522"/>
        <end position="545"/>
    </location>
</feature>
<proteinExistence type="inferred from homology"/>